<reference evidence="1" key="1">
    <citation type="submission" date="2014-11" db="EMBL/GenBank/DDBJ databases">
        <authorList>
            <person name="Amaro Gonzalez C."/>
        </authorList>
    </citation>
    <scope>NUCLEOTIDE SEQUENCE</scope>
</reference>
<proteinExistence type="predicted"/>
<evidence type="ECO:0000313" key="1">
    <source>
        <dbReference type="EMBL" id="JAI04295.1"/>
    </source>
</evidence>
<dbReference type="AlphaFoldDB" id="A0A0E9XNT6"/>
<accession>A0A0E9XNT6</accession>
<protein>
    <submittedName>
        <fullName evidence="1">Uncharacterized protein</fullName>
    </submittedName>
</protein>
<reference evidence="1" key="2">
    <citation type="journal article" date="2015" name="Fish Shellfish Immunol.">
        <title>Early steps in the European eel (Anguilla anguilla)-Vibrio vulnificus interaction in the gills: Role of the RtxA13 toxin.</title>
        <authorList>
            <person name="Callol A."/>
            <person name="Pajuelo D."/>
            <person name="Ebbesson L."/>
            <person name="Teles M."/>
            <person name="MacKenzie S."/>
            <person name="Amaro C."/>
        </authorList>
    </citation>
    <scope>NUCLEOTIDE SEQUENCE</scope>
</reference>
<organism evidence="1">
    <name type="scientific">Anguilla anguilla</name>
    <name type="common">European freshwater eel</name>
    <name type="synonym">Muraena anguilla</name>
    <dbReference type="NCBI Taxonomy" id="7936"/>
    <lineage>
        <taxon>Eukaryota</taxon>
        <taxon>Metazoa</taxon>
        <taxon>Chordata</taxon>
        <taxon>Craniata</taxon>
        <taxon>Vertebrata</taxon>
        <taxon>Euteleostomi</taxon>
        <taxon>Actinopterygii</taxon>
        <taxon>Neopterygii</taxon>
        <taxon>Teleostei</taxon>
        <taxon>Anguilliformes</taxon>
        <taxon>Anguillidae</taxon>
        <taxon>Anguilla</taxon>
    </lineage>
</organism>
<dbReference type="EMBL" id="GBXM01004283">
    <property type="protein sequence ID" value="JAI04295.1"/>
    <property type="molecule type" value="Transcribed_RNA"/>
</dbReference>
<sequence>MVQIPISMGNNFGLFSL</sequence>
<name>A0A0E9XNT6_ANGAN</name>